<dbReference type="InterPro" id="IPR036691">
    <property type="entry name" value="Endo/exonu/phosph_ase_sf"/>
</dbReference>
<gene>
    <name evidence="2" type="ORF">EVAR_31783_1</name>
</gene>
<dbReference type="GO" id="GO:0003824">
    <property type="term" value="F:catalytic activity"/>
    <property type="evidence" value="ECO:0007669"/>
    <property type="project" value="InterPro"/>
</dbReference>
<accession>A0A4C1W706</accession>
<keyword evidence="3" id="KW-1185">Reference proteome</keyword>
<proteinExistence type="predicted"/>
<dbReference type="Proteomes" id="UP000299102">
    <property type="component" value="Unassembled WGS sequence"/>
</dbReference>
<dbReference type="AlphaFoldDB" id="A0A4C1W706"/>
<feature type="domain" description="Endonuclease/exonuclease/phosphatase" evidence="1">
    <location>
        <begin position="35"/>
        <end position="95"/>
    </location>
</feature>
<name>A0A4C1W706_EUMVA</name>
<dbReference type="EMBL" id="BGZK01000473">
    <property type="protein sequence ID" value="GBP45877.1"/>
    <property type="molecule type" value="Genomic_DNA"/>
</dbReference>
<organism evidence="2 3">
    <name type="scientific">Eumeta variegata</name>
    <name type="common">Bagworm moth</name>
    <name type="synonym">Eumeta japonica</name>
    <dbReference type="NCBI Taxonomy" id="151549"/>
    <lineage>
        <taxon>Eukaryota</taxon>
        <taxon>Metazoa</taxon>
        <taxon>Ecdysozoa</taxon>
        <taxon>Arthropoda</taxon>
        <taxon>Hexapoda</taxon>
        <taxon>Insecta</taxon>
        <taxon>Pterygota</taxon>
        <taxon>Neoptera</taxon>
        <taxon>Endopterygota</taxon>
        <taxon>Lepidoptera</taxon>
        <taxon>Glossata</taxon>
        <taxon>Ditrysia</taxon>
        <taxon>Tineoidea</taxon>
        <taxon>Psychidae</taxon>
        <taxon>Oiketicinae</taxon>
        <taxon>Eumeta</taxon>
    </lineage>
</organism>
<evidence type="ECO:0000313" key="3">
    <source>
        <dbReference type="Proteomes" id="UP000299102"/>
    </source>
</evidence>
<comment type="caution">
    <text evidence="2">The sequence shown here is derived from an EMBL/GenBank/DDBJ whole genome shotgun (WGS) entry which is preliminary data.</text>
</comment>
<dbReference type="Gene3D" id="3.60.10.10">
    <property type="entry name" value="Endonuclease/exonuclease/phosphatase"/>
    <property type="match status" value="1"/>
</dbReference>
<dbReference type="InterPro" id="IPR005135">
    <property type="entry name" value="Endo/exonuclease/phosphatase"/>
</dbReference>
<evidence type="ECO:0000259" key="1">
    <source>
        <dbReference type="Pfam" id="PF14529"/>
    </source>
</evidence>
<protein>
    <recommendedName>
        <fullName evidence="1">Endonuclease/exonuclease/phosphatase domain-containing protein</fullName>
    </recommendedName>
</protein>
<dbReference type="Pfam" id="PF14529">
    <property type="entry name" value="Exo_endo_phos_2"/>
    <property type="match status" value="1"/>
</dbReference>
<dbReference type="OrthoDB" id="412981at2759"/>
<sequence>MSEHGGAGGAGADSPLLPHCTGTRSRARTSFLNARVFAAYRPLSAPLCVQDIQFIINGPTPMLIMGDLNAKHKAWVSYSVSRAGKLLMEDTEIHEGRKIFDLPPFFHTWRKLLSMPYCVNYVPSSPCDRNNTDSIATT</sequence>
<reference evidence="2 3" key="1">
    <citation type="journal article" date="2019" name="Commun. Biol.">
        <title>The bagworm genome reveals a unique fibroin gene that provides high tensile strength.</title>
        <authorList>
            <person name="Kono N."/>
            <person name="Nakamura H."/>
            <person name="Ohtoshi R."/>
            <person name="Tomita M."/>
            <person name="Numata K."/>
            <person name="Arakawa K."/>
        </authorList>
    </citation>
    <scope>NUCLEOTIDE SEQUENCE [LARGE SCALE GENOMIC DNA]</scope>
</reference>
<dbReference type="SUPFAM" id="SSF56219">
    <property type="entry name" value="DNase I-like"/>
    <property type="match status" value="1"/>
</dbReference>
<evidence type="ECO:0000313" key="2">
    <source>
        <dbReference type="EMBL" id="GBP45877.1"/>
    </source>
</evidence>